<organism evidence="6 7">
    <name type="scientific">Roseibium alexandrii</name>
    <dbReference type="NCBI Taxonomy" id="388408"/>
    <lineage>
        <taxon>Bacteria</taxon>
        <taxon>Pseudomonadati</taxon>
        <taxon>Pseudomonadota</taxon>
        <taxon>Alphaproteobacteria</taxon>
        <taxon>Hyphomicrobiales</taxon>
        <taxon>Stappiaceae</taxon>
        <taxon>Roseibium</taxon>
    </lineage>
</organism>
<accession>A0A0M7ARP4</accession>
<dbReference type="Gene3D" id="3.40.190.10">
    <property type="entry name" value="Periplasmic binding protein-like II"/>
    <property type="match status" value="2"/>
</dbReference>
<dbReference type="GO" id="GO:0003700">
    <property type="term" value="F:DNA-binding transcription factor activity"/>
    <property type="evidence" value="ECO:0007669"/>
    <property type="project" value="InterPro"/>
</dbReference>
<dbReference type="RefSeq" id="WP_055673959.1">
    <property type="nucleotide sequence ID" value="NZ_CXWD01000031.1"/>
</dbReference>
<gene>
    <name evidence="6" type="primary">gcvA_16</name>
    <name evidence="6" type="ORF">LAX5112_04797</name>
</gene>
<dbReference type="PANTHER" id="PTHR30537:SF32">
    <property type="entry name" value="HTH-TYPE TRANSCRIPTIONAL REGULATOR DSDC"/>
    <property type="match status" value="1"/>
</dbReference>
<evidence type="ECO:0000256" key="1">
    <source>
        <dbReference type="ARBA" id="ARBA00009437"/>
    </source>
</evidence>
<evidence type="ECO:0000313" key="7">
    <source>
        <dbReference type="Proteomes" id="UP000053235"/>
    </source>
</evidence>
<dbReference type="STRING" id="388408.LAX5112_04797"/>
<keyword evidence="7" id="KW-1185">Reference proteome</keyword>
<evidence type="ECO:0000313" key="6">
    <source>
        <dbReference type="EMBL" id="CTQ77086.1"/>
    </source>
</evidence>
<dbReference type="PROSITE" id="PS50931">
    <property type="entry name" value="HTH_LYSR"/>
    <property type="match status" value="1"/>
</dbReference>
<dbReference type="InterPro" id="IPR000847">
    <property type="entry name" value="LysR_HTH_N"/>
</dbReference>
<keyword evidence="3" id="KW-0238">DNA-binding</keyword>
<dbReference type="FunFam" id="1.10.10.10:FF:000038">
    <property type="entry name" value="Glycine cleavage system transcriptional activator"/>
    <property type="match status" value="1"/>
</dbReference>
<sequence length="309" mass="34658">MSASLPPLPAVRAFDAVSRHLSFTKAGDELGMTQAAVSYQIKLLEEKLGFSLFERKPRKIELTPRGQQLADGVTDAFDRLRGTFHDVQESESSELVISSNTTFAVTWLSSRLFEFQIQNPTIAVRLVPFGPWEKPAFTDGDLTITACYQPPKGCYYHQLIQAEFTPMVSPLLAEKLGGIHEPADLLKAPIIDPEDHWWQTWFADAGLPDVDLSQNPSSRMGSQALEANRAIAGQGVAILTPYFVRDALANGQLIQPFELVSRIESESWNLSYPMQSKNSRKIRLFRDWLFSELEKDGRKLPFGREAETV</sequence>
<dbReference type="InterPro" id="IPR036390">
    <property type="entry name" value="WH_DNA-bd_sf"/>
</dbReference>
<evidence type="ECO:0000259" key="5">
    <source>
        <dbReference type="PROSITE" id="PS50931"/>
    </source>
</evidence>
<dbReference type="GO" id="GO:0006351">
    <property type="term" value="P:DNA-templated transcription"/>
    <property type="evidence" value="ECO:0007669"/>
    <property type="project" value="TreeGrafter"/>
</dbReference>
<comment type="similarity">
    <text evidence="1">Belongs to the LysR transcriptional regulatory family.</text>
</comment>
<dbReference type="OrthoDB" id="7328368at2"/>
<evidence type="ECO:0000256" key="4">
    <source>
        <dbReference type="ARBA" id="ARBA00023163"/>
    </source>
</evidence>
<evidence type="ECO:0000256" key="2">
    <source>
        <dbReference type="ARBA" id="ARBA00023015"/>
    </source>
</evidence>
<dbReference type="PRINTS" id="PR00039">
    <property type="entry name" value="HTHLYSR"/>
</dbReference>
<dbReference type="InterPro" id="IPR058163">
    <property type="entry name" value="LysR-type_TF_proteobact-type"/>
</dbReference>
<dbReference type="InterPro" id="IPR005119">
    <property type="entry name" value="LysR_subst-bd"/>
</dbReference>
<dbReference type="SUPFAM" id="SSF53850">
    <property type="entry name" value="Periplasmic binding protein-like II"/>
    <property type="match status" value="1"/>
</dbReference>
<keyword evidence="2" id="KW-0805">Transcription regulation</keyword>
<dbReference type="PANTHER" id="PTHR30537">
    <property type="entry name" value="HTH-TYPE TRANSCRIPTIONAL REGULATOR"/>
    <property type="match status" value="1"/>
</dbReference>
<dbReference type="SUPFAM" id="SSF46785">
    <property type="entry name" value="Winged helix' DNA-binding domain"/>
    <property type="match status" value="1"/>
</dbReference>
<dbReference type="Pfam" id="PF00126">
    <property type="entry name" value="HTH_1"/>
    <property type="match status" value="1"/>
</dbReference>
<proteinExistence type="inferred from homology"/>
<dbReference type="EMBL" id="CXWD01000031">
    <property type="protein sequence ID" value="CTQ77086.1"/>
    <property type="molecule type" value="Genomic_DNA"/>
</dbReference>
<protein>
    <submittedName>
        <fullName evidence="6">Gcv operon activator</fullName>
    </submittedName>
</protein>
<dbReference type="AlphaFoldDB" id="A0A0M7ARP4"/>
<dbReference type="InterPro" id="IPR036388">
    <property type="entry name" value="WH-like_DNA-bd_sf"/>
</dbReference>
<evidence type="ECO:0000256" key="3">
    <source>
        <dbReference type="ARBA" id="ARBA00023125"/>
    </source>
</evidence>
<dbReference type="Proteomes" id="UP000053235">
    <property type="component" value="Unassembled WGS sequence"/>
</dbReference>
<keyword evidence="4" id="KW-0804">Transcription</keyword>
<dbReference type="GO" id="GO:0043565">
    <property type="term" value="F:sequence-specific DNA binding"/>
    <property type="evidence" value="ECO:0007669"/>
    <property type="project" value="TreeGrafter"/>
</dbReference>
<dbReference type="Gene3D" id="1.10.10.10">
    <property type="entry name" value="Winged helix-like DNA-binding domain superfamily/Winged helix DNA-binding domain"/>
    <property type="match status" value="1"/>
</dbReference>
<reference evidence="7" key="1">
    <citation type="submission" date="2015-07" db="EMBL/GenBank/DDBJ databases">
        <authorList>
            <person name="Rodrigo-Torres Lidia"/>
            <person name="Arahal R.David."/>
        </authorList>
    </citation>
    <scope>NUCLEOTIDE SEQUENCE [LARGE SCALE GENOMIC DNA]</scope>
    <source>
        <strain evidence="7">CECT 5112</strain>
    </source>
</reference>
<name>A0A0M7ARP4_9HYPH</name>
<feature type="domain" description="HTH lysR-type" evidence="5">
    <location>
        <begin position="6"/>
        <end position="63"/>
    </location>
</feature>
<dbReference type="Pfam" id="PF03466">
    <property type="entry name" value="LysR_substrate"/>
    <property type="match status" value="1"/>
</dbReference>